<dbReference type="Pfam" id="PF20695">
    <property type="entry name" value="UbiD_N"/>
    <property type="match status" value="1"/>
</dbReference>
<dbReference type="GO" id="GO:0005737">
    <property type="term" value="C:cytoplasm"/>
    <property type="evidence" value="ECO:0007669"/>
    <property type="project" value="TreeGrafter"/>
</dbReference>
<evidence type="ECO:0000259" key="1">
    <source>
        <dbReference type="Pfam" id="PF20695"/>
    </source>
</evidence>
<evidence type="ECO:0000313" key="2">
    <source>
        <dbReference type="EMBL" id="KIW19537.1"/>
    </source>
</evidence>
<feature type="domain" description="3-octaprenyl-4-hydroxybenzoate carboxy-lyase-like N-terminal" evidence="1">
    <location>
        <begin position="16"/>
        <end position="107"/>
    </location>
</feature>
<sequence>MATAKPSAALSLRTFLEECKAEGDVVEIDLEVDLHLESGAITRRAYKTGSPMPLINNPKGKDGPDGLFRILGAPVGVRSDRTERYARFAKSIGLPSNASGHEIIQKLIRSKRADPIPSVEVHEAPVKEHKIFSDEINLLKLLIS</sequence>
<dbReference type="HOGENOM" id="CLU_1796490_0_0_1"/>
<reference evidence="2 3" key="1">
    <citation type="submission" date="2015-01" db="EMBL/GenBank/DDBJ databases">
        <title>The Genome Sequence of Exophiala spinifera CBS89968.</title>
        <authorList>
            <consortium name="The Broad Institute Genomics Platform"/>
            <person name="Cuomo C."/>
            <person name="de Hoog S."/>
            <person name="Gorbushina A."/>
            <person name="Stielow B."/>
            <person name="Teixiera M."/>
            <person name="Abouelleil A."/>
            <person name="Chapman S.B."/>
            <person name="Priest M."/>
            <person name="Young S.K."/>
            <person name="Wortman J."/>
            <person name="Nusbaum C."/>
            <person name="Birren B."/>
        </authorList>
    </citation>
    <scope>NUCLEOTIDE SEQUENCE [LARGE SCALE GENOMIC DNA]</scope>
    <source>
        <strain evidence="2 3">CBS 89968</strain>
    </source>
</reference>
<dbReference type="AlphaFoldDB" id="A0A0D2A3X0"/>
<keyword evidence="3" id="KW-1185">Reference proteome</keyword>
<dbReference type="EMBL" id="KN847492">
    <property type="protein sequence ID" value="KIW19537.1"/>
    <property type="molecule type" value="Genomic_DNA"/>
</dbReference>
<gene>
    <name evidence="2" type="ORF">PV08_00109</name>
</gene>
<dbReference type="RefSeq" id="XP_016239753.1">
    <property type="nucleotide sequence ID" value="XM_016374477.1"/>
</dbReference>
<dbReference type="InterPro" id="IPR049383">
    <property type="entry name" value="UbiD-like_N"/>
</dbReference>
<evidence type="ECO:0000313" key="3">
    <source>
        <dbReference type="Proteomes" id="UP000053328"/>
    </source>
</evidence>
<accession>A0A0D2A3X0</accession>
<dbReference type="STRING" id="91928.A0A0D2A3X0"/>
<dbReference type="PANTHER" id="PTHR30108:SF17">
    <property type="entry name" value="FERULIC ACID DECARBOXYLASE 1"/>
    <property type="match status" value="1"/>
</dbReference>
<dbReference type="GO" id="GO:0033494">
    <property type="term" value="P:ferulate metabolic process"/>
    <property type="evidence" value="ECO:0007669"/>
    <property type="project" value="TreeGrafter"/>
</dbReference>
<protein>
    <recommendedName>
        <fullName evidence="1">3-octaprenyl-4-hydroxybenzoate carboxy-lyase-like N-terminal domain-containing protein</fullName>
    </recommendedName>
</protein>
<dbReference type="GO" id="GO:0016831">
    <property type="term" value="F:carboxy-lyase activity"/>
    <property type="evidence" value="ECO:0007669"/>
    <property type="project" value="InterPro"/>
</dbReference>
<dbReference type="InterPro" id="IPR002830">
    <property type="entry name" value="UbiD"/>
</dbReference>
<dbReference type="OrthoDB" id="4526022at2759"/>
<proteinExistence type="predicted"/>
<name>A0A0D2A3X0_9EURO</name>
<dbReference type="PANTHER" id="PTHR30108">
    <property type="entry name" value="3-OCTAPRENYL-4-HYDROXYBENZOATE CARBOXY-LYASE-RELATED"/>
    <property type="match status" value="1"/>
</dbReference>
<dbReference type="GeneID" id="27327192"/>
<dbReference type="GO" id="GO:0046281">
    <property type="term" value="P:cinnamic acid catabolic process"/>
    <property type="evidence" value="ECO:0007669"/>
    <property type="project" value="TreeGrafter"/>
</dbReference>
<dbReference type="SUPFAM" id="SSF50475">
    <property type="entry name" value="FMN-binding split barrel"/>
    <property type="match status" value="1"/>
</dbReference>
<dbReference type="VEuPathDB" id="FungiDB:PV08_00109"/>
<dbReference type="Proteomes" id="UP000053328">
    <property type="component" value="Unassembled WGS sequence"/>
</dbReference>
<organism evidence="2 3">
    <name type="scientific">Exophiala spinifera</name>
    <dbReference type="NCBI Taxonomy" id="91928"/>
    <lineage>
        <taxon>Eukaryota</taxon>
        <taxon>Fungi</taxon>
        <taxon>Dikarya</taxon>
        <taxon>Ascomycota</taxon>
        <taxon>Pezizomycotina</taxon>
        <taxon>Eurotiomycetes</taxon>
        <taxon>Chaetothyriomycetidae</taxon>
        <taxon>Chaetothyriales</taxon>
        <taxon>Herpotrichiellaceae</taxon>
        <taxon>Exophiala</taxon>
    </lineage>
</organism>